<evidence type="ECO:0000256" key="5">
    <source>
        <dbReference type="ARBA" id="ARBA00022691"/>
    </source>
</evidence>
<evidence type="ECO:0000256" key="6">
    <source>
        <dbReference type="ARBA" id="ARBA00047942"/>
    </source>
</evidence>
<name>A0A1F7J0P9_9BACT</name>
<dbReference type="GO" id="GO:0032259">
    <property type="term" value="P:methylation"/>
    <property type="evidence" value="ECO:0007669"/>
    <property type="project" value="UniProtKB-KW"/>
</dbReference>
<dbReference type="GO" id="GO:0009007">
    <property type="term" value="F:site-specific DNA-methyltransferase (adenine-specific) activity"/>
    <property type="evidence" value="ECO:0007669"/>
    <property type="project" value="UniProtKB-EC"/>
</dbReference>
<dbReference type="PANTHER" id="PTHR30481:SF3">
    <property type="entry name" value="DNA ADENINE METHYLASE"/>
    <property type="match status" value="1"/>
</dbReference>
<evidence type="ECO:0000256" key="2">
    <source>
        <dbReference type="ARBA" id="ARBA00011900"/>
    </source>
</evidence>
<dbReference type="STRING" id="1802061.A3A93_00100"/>
<keyword evidence="5" id="KW-0949">S-adenosyl-L-methionine</keyword>
<evidence type="ECO:0000313" key="7">
    <source>
        <dbReference type="EMBL" id="OGK49153.1"/>
    </source>
</evidence>
<dbReference type="InterPro" id="IPR023095">
    <property type="entry name" value="Ade_MeTrfase_dom_2"/>
</dbReference>
<sequence length="394" mass="47120">MNTLIKWPGGKSHEFVYIKDFIPDFDRYFEPFFGGGAVFFNLKPNKAAINDICIELMDFYKFIKGEEDKTTFKKYLYEYVANWEKIPKYVKIFENELIQLYRDFRNNNKSETETKEIVTKKLRTKEDQFNGLFLKKFALDPNNLLEQIIRNLISKIKRIKKIEKERGDLSDEDLHKNIETAFRSGFYMHFRDVMNMNGSKYKMSLAKKIANYYFIREYCYGSMFRFNAQGHFNIPYGGIAYNKKDFRGKVDYIFSDKVEELFQNTTILSSDFEKIFSLDLSENDFIFLDPPYDTDFSDYEKKSFDKHDQERLARCLYSTKANFILIIKKTPFITNLYKDRKDLRVDSFEKKYLYNVKGRNNRNVEHLLIYNYEPPTQKLFSVNLNTNTYIPLGL</sequence>
<proteinExistence type="inferred from homology"/>
<dbReference type="Proteomes" id="UP000177141">
    <property type="component" value="Unassembled WGS sequence"/>
</dbReference>
<evidence type="ECO:0000256" key="1">
    <source>
        <dbReference type="ARBA" id="ARBA00006594"/>
    </source>
</evidence>
<gene>
    <name evidence="7" type="ORF">A3A93_00100</name>
</gene>
<protein>
    <recommendedName>
        <fullName evidence="2">site-specific DNA-methyltransferase (adenine-specific)</fullName>
        <ecNumber evidence="2">2.1.1.72</ecNumber>
    </recommendedName>
</protein>
<dbReference type="PRINTS" id="PR00505">
    <property type="entry name" value="D12N6MTFRASE"/>
</dbReference>
<dbReference type="InterPro" id="IPR002052">
    <property type="entry name" value="DNA_methylase_N6_adenine_CS"/>
</dbReference>
<dbReference type="GO" id="GO:0009307">
    <property type="term" value="P:DNA restriction-modification system"/>
    <property type="evidence" value="ECO:0007669"/>
    <property type="project" value="InterPro"/>
</dbReference>
<comment type="caution">
    <text evidence="7">The sequence shown here is derived from an EMBL/GenBank/DDBJ whole genome shotgun (WGS) entry which is preliminary data.</text>
</comment>
<dbReference type="PROSITE" id="PS00092">
    <property type="entry name" value="N6_MTASE"/>
    <property type="match status" value="1"/>
</dbReference>
<reference evidence="7 8" key="1">
    <citation type="journal article" date="2016" name="Nat. Commun.">
        <title>Thousands of microbial genomes shed light on interconnected biogeochemical processes in an aquifer system.</title>
        <authorList>
            <person name="Anantharaman K."/>
            <person name="Brown C.T."/>
            <person name="Hug L.A."/>
            <person name="Sharon I."/>
            <person name="Castelle C.J."/>
            <person name="Probst A.J."/>
            <person name="Thomas B.C."/>
            <person name="Singh A."/>
            <person name="Wilkins M.J."/>
            <person name="Karaoz U."/>
            <person name="Brodie E.L."/>
            <person name="Williams K.H."/>
            <person name="Hubbard S.S."/>
            <person name="Banfield J.F."/>
        </authorList>
    </citation>
    <scope>NUCLEOTIDE SEQUENCE [LARGE SCALE GENOMIC DNA]</scope>
</reference>
<dbReference type="GO" id="GO:1904047">
    <property type="term" value="F:S-adenosyl-L-methionine binding"/>
    <property type="evidence" value="ECO:0007669"/>
    <property type="project" value="TreeGrafter"/>
</dbReference>
<comment type="catalytic activity">
    <reaction evidence="6">
        <text>a 2'-deoxyadenosine in DNA + S-adenosyl-L-methionine = an N(6)-methyl-2'-deoxyadenosine in DNA + S-adenosyl-L-homocysteine + H(+)</text>
        <dbReference type="Rhea" id="RHEA:15197"/>
        <dbReference type="Rhea" id="RHEA-COMP:12418"/>
        <dbReference type="Rhea" id="RHEA-COMP:12419"/>
        <dbReference type="ChEBI" id="CHEBI:15378"/>
        <dbReference type="ChEBI" id="CHEBI:57856"/>
        <dbReference type="ChEBI" id="CHEBI:59789"/>
        <dbReference type="ChEBI" id="CHEBI:90615"/>
        <dbReference type="ChEBI" id="CHEBI:90616"/>
        <dbReference type="EC" id="2.1.1.72"/>
    </reaction>
</comment>
<keyword evidence="4" id="KW-0808">Transferase</keyword>
<dbReference type="EMBL" id="MGAL01000005">
    <property type="protein sequence ID" value="OGK49153.1"/>
    <property type="molecule type" value="Genomic_DNA"/>
</dbReference>
<evidence type="ECO:0000256" key="4">
    <source>
        <dbReference type="ARBA" id="ARBA00022679"/>
    </source>
</evidence>
<comment type="similarity">
    <text evidence="1">Belongs to the N(4)/N(6)-methyltransferase family.</text>
</comment>
<evidence type="ECO:0000313" key="8">
    <source>
        <dbReference type="Proteomes" id="UP000177141"/>
    </source>
</evidence>
<dbReference type="AlphaFoldDB" id="A0A1F7J0P9"/>
<dbReference type="Pfam" id="PF02086">
    <property type="entry name" value="MethyltransfD12"/>
    <property type="match status" value="2"/>
</dbReference>
<evidence type="ECO:0000256" key="3">
    <source>
        <dbReference type="ARBA" id="ARBA00022603"/>
    </source>
</evidence>
<dbReference type="EC" id="2.1.1.72" evidence="2"/>
<dbReference type="InterPro" id="IPR029063">
    <property type="entry name" value="SAM-dependent_MTases_sf"/>
</dbReference>
<dbReference type="GO" id="GO:0043565">
    <property type="term" value="F:sequence-specific DNA binding"/>
    <property type="evidence" value="ECO:0007669"/>
    <property type="project" value="TreeGrafter"/>
</dbReference>
<dbReference type="PANTHER" id="PTHR30481">
    <property type="entry name" value="DNA ADENINE METHYLASE"/>
    <property type="match status" value="1"/>
</dbReference>
<dbReference type="InterPro" id="IPR012327">
    <property type="entry name" value="MeTrfase_D12"/>
</dbReference>
<keyword evidence="3" id="KW-0489">Methyltransferase</keyword>
<dbReference type="GO" id="GO:0006298">
    <property type="term" value="P:mismatch repair"/>
    <property type="evidence" value="ECO:0007669"/>
    <property type="project" value="TreeGrafter"/>
</dbReference>
<dbReference type="SUPFAM" id="SSF53335">
    <property type="entry name" value="S-adenosyl-L-methionine-dependent methyltransferases"/>
    <property type="match status" value="1"/>
</dbReference>
<dbReference type="Gene3D" id="1.10.1020.10">
    <property type="entry name" value="Adenine-specific Methyltransferase, Domain 2"/>
    <property type="match status" value="2"/>
</dbReference>
<dbReference type="Gene3D" id="3.40.50.150">
    <property type="entry name" value="Vaccinia Virus protein VP39"/>
    <property type="match status" value="2"/>
</dbReference>
<accession>A0A1F7J0P9</accession>
<organism evidence="7 8">
    <name type="scientific">Candidatus Roizmanbacteria bacterium RIFCSPLOWO2_01_FULL_38_12</name>
    <dbReference type="NCBI Taxonomy" id="1802061"/>
    <lineage>
        <taxon>Bacteria</taxon>
        <taxon>Candidatus Roizmaniibacteriota</taxon>
    </lineage>
</organism>